<keyword evidence="2" id="KW-1185">Reference proteome</keyword>
<evidence type="ECO:0000313" key="2">
    <source>
        <dbReference type="Proteomes" id="UP000199050"/>
    </source>
</evidence>
<dbReference type="EMBL" id="FNDX01000020">
    <property type="protein sequence ID" value="SDJ60127.1"/>
    <property type="molecule type" value="Genomic_DNA"/>
</dbReference>
<sequence length="193" mass="21904">MDNFTAITVYPGVQLPGVNYQVSFDNPTSLPLIGAGAQGAVFLLDSGRCVKIYASPDDAKLEFIVLKHVQSSKFFQKLFDSGVNYNVIEYIQGQGLDEYFLHNPCIDDAMAEKIIDLLEEMTRLGLQRIDAALRHILLTPSQTLVAIDLVHSFAFHSPKPKILFDELNNLNLLSRFREFVRLQRPELYETWLI</sequence>
<accession>A0A1G8V2P2</accession>
<organism evidence="1 2">
    <name type="scientific">Paenibacillus typhae</name>
    <dbReference type="NCBI Taxonomy" id="1174501"/>
    <lineage>
        <taxon>Bacteria</taxon>
        <taxon>Bacillati</taxon>
        <taxon>Bacillota</taxon>
        <taxon>Bacilli</taxon>
        <taxon>Bacillales</taxon>
        <taxon>Paenibacillaceae</taxon>
        <taxon>Paenibacillus</taxon>
    </lineage>
</organism>
<name>A0A1G8V2P2_9BACL</name>
<dbReference type="RefSeq" id="WP_090715870.1">
    <property type="nucleotide sequence ID" value="NZ_CBCSKY010000020.1"/>
</dbReference>
<proteinExistence type="predicted"/>
<evidence type="ECO:0000313" key="1">
    <source>
        <dbReference type="EMBL" id="SDJ60127.1"/>
    </source>
</evidence>
<evidence type="ECO:0008006" key="3">
    <source>
        <dbReference type="Google" id="ProtNLM"/>
    </source>
</evidence>
<dbReference type="OrthoDB" id="820708at2"/>
<dbReference type="InterPro" id="IPR011009">
    <property type="entry name" value="Kinase-like_dom_sf"/>
</dbReference>
<dbReference type="Proteomes" id="UP000199050">
    <property type="component" value="Unassembled WGS sequence"/>
</dbReference>
<reference evidence="2" key="1">
    <citation type="submission" date="2016-10" db="EMBL/GenBank/DDBJ databases">
        <authorList>
            <person name="Varghese N."/>
            <person name="Submissions S."/>
        </authorList>
    </citation>
    <scope>NUCLEOTIDE SEQUENCE [LARGE SCALE GENOMIC DNA]</scope>
    <source>
        <strain evidence="2">CGMCC 1.11012</strain>
    </source>
</reference>
<dbReference type="STRING" id="1174501.SAMN05216192_12022"/>
<dbReference type="SUPFAM" id="SSF56112">
    <property type="entry name" value="Protein kinase-like (PK-like)"/>
    <property type="match status" value="1"/>
</dbReference>
<dbReference type="AlphaFoldDB" id="A0A1G8V2P2"/>
<gene>
    <name evidence="1" type="ORF">SAMN05216192_12022</name>
</gene>
<protein>
    <recommendedName>
        <fullName evidence="3">Serine/threonine protein kinase</fullName>
    </recommendedName>
</protein>